<evidence type="ECO:0000256" key="5">
    <source>
        <dbReference type="ARBA" id="ARBA00023027"/>
    </source>
</evidence>
<keyword evidence="2" id="KW-0813">Transport</keyword>
<evidence type="ECO:0000259" key="7">
    <source>
        <dbReference type="PROSITE" id="PS51201"/>
    </source>
</evidence>
<dbReference type="InterPro" id="IPR006036">
    <property type="entry name" value="K_uptake_TrkA"/>
</dbReference>
<dbReference type="InterPro" id="IPR006037">
    <property type="entry name" value="RCK_C"/>
</dbReference>
<dbReference type="eggNOG" id="COG0569">
    <property type="taxonomic scope" value="Bacteria"/>
</dbReference>
<dbReference type="InterPro" id="IPR050721">
    <property type="entry name" value="Trk_Ktr_HKT_K-transport"/>
</dbReference>
<dbReference type="GO" id="GO:0005886">
    <property type="term" value="C:plasma membrane"/>
    <property type="evidence" value="ECO:0007669"/>
    <property type="project" value="InterPro"/>
</dbReference>
<dbReference type="AlphaFoldDB" id="E6U6T8"/>
<dbReference type="PANTHER" id="PTHR43833:SF5">
    <property type="entry name" value="TRK SYSTEM POTASSIUM UPTAKE PROTEIN TRKA"/>
    <property type="match status" value="1"/>
</dbReference>
<keyword evidence="5" id="KW-0520">NAD</keyword>
<feature type="domain" description="RCK N-terminal" evidence="7">
    <location>
        <begin position="1"/>
        <end position="119"/>
    </location>
</feature>
<evidence type="ECO:0000256" key="4">
    <source>
        <dbReference type="ARBA" id="ARBA00022958"/>
    </source>
</evidence>
<name>E6U6T8_ETHHY</name>
<dbReference type="PROSITE" id="PS51202">
    <property type="entry name" value="RCK_C"/>
    <property type="match status" value="1"/>
</dbReference>
<dbReference type="Pfam" id="PF02080">
    <property type="entry name" value="TrkA_C"/>
    <property type="match status" value="1"/>
</dbReference>
<proteinExistence type="predicted"/>
<evidence type="ECO:0000313" key="9">
    <source>
        <dbReference type="EMBL" id="ADU26905.1"/>
    </source>
</evidence>
<dbReference type="Pfam" id="PF02254">
    <property type="entry name" value="TrkA_N"/>
    <property type="match status" value="1"/>
</dbReference>
<dbReference type="PRINTS" id="PR00335">
    <property type="entry name" value="KUPTAKETRKA"/>
</dbReference>
<dbReference type="RefSeq" id="WP_013485260.1">
    <property type="nucleotide sequence ID" value="NC_014828.1"/>
</dbReference>
<dbReference type="Gene3D" id="3.30.70.1450">
    <property type="entry name" value="Regulator of K+ conductance, C-terminal domain"/>
    <property type="match status" value="1"/>
</dbReference>
<dbReference type="InterPro" id="IPR036291">
    <property type="entry name" value="NAD(P)-bd_dom_sf"/>
</dbReference>
<protein>
    <recommendedName>
        <fullName evidence="1">Trk system potassium uptake protein TrkA</fullName>
    </recommendedName>
</protein>
<dbReference type="HOGENOM" id="CLU_046525_2_0_9"/>
<dbReference type="InterPro" id="IPR036721">
    <property type="entry name" value="RCK_C_sf"/>
</dbReference>
<keyword evidence="10" id="KW-1185">Reference proteome</keyword>
<evidence type="ECO:0000259" key="8">
    <source>
        <dbReference type="PROSITE" id="PS51202"/>
    </source>
</evidence>
<evidence type="ECO:0000256" key="2">
    <source>
        <dbReference type="ARBA" id="ARBA00022448"/>
    </source>
</evidence>
<sequence length="220" mass="23430">MKILIVGGGQVGSYLATLLSANDHAVTVVEQREPIVERLRKELPNVSFLLGGGSHPQVLEDAGIASADVVVAVTGRDETNLVVSTLAKMEYGVSRVVARVNNPKNKWLFTPAMGVDAGVNQADLLAHLILEEMNLKAISTLLKINRGDYSIIQIEVDAHAASVGKKLKDLAIPKQALLIAVTRNEQTYLPKGDTTILEGDSILALADSGSRAQLQSIFGA</sequence>
<reference evidence="9 10" key="1">
    <citation type="submission" date="2010-12" db="EMBL/GenBank/DDBJ databases">
        <title>Complete sequence of Ethanoligenens harbinense YUAN-3.</title>
        <authorList>
            <person name="Lucas S."/>
            <person name="Copeland A."/>
            <person name="Lapidus A."/>
            <person name="Cheng J.-F."/>
            <person name="Bruce D."/>
            <person name="Goodwin L."/>
            <person name="Pitluck S."/>
            <person name="Chertkov O."/>
            <person name="Misra M."/>
            <person name="Detter J.C."/>
            <person name="Han C."/>
            <person name="Tapia R."/>
            <person name="Land M."/>
            <person name="Hauser L."/>
            <person name="Jeffries C."/>
            <person name="Kyrpides N."/>
            <person name="Ivanova N."/>
            <person name="Mikhailova N."/>
            <person name="Wang A."/>
            <person name="Mouttaki H."/>
            <person name="He Z."/>
            <person name="Zhou J."/>
            <person name="Hemme C.L."/>
            <person name="Woyke T."/>
        </authorList>
    </citation>
    <scope>NUCLEOTIDE SEQUENCE [LARGE SCALE GENOMIC DNA]</scope>
    <source>
        <strain evidence="10">DSM 18485 / JCM 12961 / CGMCC 1.5033 / YUAN-3</strain>
    </source>
</reference>
<dbReference type="SUPFAM" id="SSF51735">
    <property type="entry name" value="NAD(P)-binding Rossmann-fold domains"/>
    <property type="match status" value="1"/>
</dbReference>
<dbReference type="KEGG" id="eha:Ethha_1367"/>
<dbReference type="PROSITE" id="PS51201">
    <property type="entry name" value="RCK_N"/>
    <property type="match status" value="1"/>
</dbReference>
<dbReference type="InterPro" id="IPR003148">
    <property type="entry name" value="RCK_N"/>
</dbReference>
<dbReference type="EMBL" id="CP002400">
    <property type="protein sequence ID" value="ADU26905.1"/>
    <property type="molecule type" value="Genomic_DNA"/>
</dbReference>
<feature type="domain" description="RCK C-terminal" evidence="8">
    <location>
        <begin position="139"/>
        <end position="220"/>
    </location>
</feature>
<dbReference type="PANTHER" id="PTHR43833">
    <property type="entry name" value="POTASSIUM CHANNEL PROTEIN 2-RELATED-RELATED"/>
    <property type="match status" value="1"/>
</dbReference>
<dbReference type="STRING" id="663278.Ethha_1367"/>
<evidence type="ECO:0000256" key="3">
    <source>
        <dbReference type="ARBA" id="ARBA00022538"/>
    </source>
</evidence>
<keyword evidence="3" id="KW-0633">Potassium transport</keyword>
<evidence type="ECO:0000256" key="1">
    <source>
        <dbReference type="ARBA" id="ARBA00017378"/>
    </source>
</evidence>
<dbReference type="SUPFAM" id="SSF116726">
    <property type="entry name" value="TrkA C-terminal domain-like"/>
    <property type="match status" value="1"/>
</dbReference>
<evidence type="ECO:0000313" key="10">
    <source>
        <dbReference type="Proteomes" id="UP000001551"/>
    </source>
</evidence>
<dbReference type="Gene3D" id="3.40.50.720">
    <property type="entry name" value="NAD(P)-binding Rossmann-like Domain"/>
    <property type="match status" value="1"/>
</dbReference>
<dbReference type="Proteomes" id="UP000001551">
    <property type="component" value="Chromosome"/>
</dbReference>
<organism evidence="9 10">
    <name type="scientific">Ethanoligenens harbinense (strain DSM 18485 / JCM 12961 / CGMCC 1.5033 / YUAN-3)</name>
    <dbReference type="NCBI Taxonomy" id="663278"/>
    <lineage>
        <taxon>Bacteria</taxon>
        <taxon>Bacillati</taxon>
        <taxon>Bacillota</taxon>
        <taxon>Clostridia</taxon>
        <taxon>Eubacteriales</taxon>
        <taxon>Oscillospiraceae</taxon>
        <taxon>Ethanoligenens</taxon>
    </lineage>
</organism>
<gene>
    <name evidence="9" type="ordered locus">Ethha_1367</name>
</gene>
<dbReference type="GO" id="GO:0015079">
    <property type="term" value="F:potassium ion transmembrane transporter activity"/>
    <property type="evidence" value="ECO:0007669"/>
    <property type="project" value="InterPro"/>
</dbReference>
<keyword evidence="6" id="KW-0406">Ion transport</keyword>
<keyword evidence="4" id="KW-0630">Potassium</keyword>
<accession>E6U6T8</accession>
<evidence type="ECO:0000256" key="6">
    <source>
        <dbReference type="ARBA" id="ARBA00023065"/>
    </source>
</evidence>